<feature type="transmembrane region" description="Helical" evidence="1">
    <location>
        <begin position="264"/>
        <end position="287"/>
    </location>
</feature>
<feature type="transmembrane region" description="Helical" evidence="1">
    <location>
        <begin position="204"/>
        <end position="223"/>
    </location>
</feature>
<feature type="transmembrane region" description="Helical" evidence="1">
    <location>
        <begin position="44"/>
        <end position="71"/>
    </location>
</feature>
<dbReference type="PANTHER" id="PTHR45830">
    <property type="entry name" value="SERPENTINE RECEPTOR, CLASS I"/>
    <property type="match status" value="1"/>
</dbReference>
<name>A0A1I7T6M6_9PELO</name>
<protein>
    <submittedName>
        <fullName evidence="3">Serpentine Receptor, class H</fullName>
    </submittedName>
</protein>
<dbReference type="WBParaSite" id="Csp11.Scaffold522.g2920.t1">
    <property type="protein sequence ID" value="Csp11.Scaffold522.g2920.t1"/>
    <property type="gene ID" value="Csp11.Scaffold522.g2920"/>
</dbReference>
<organism evidence="2 3">
    <name type="scientific">Caenorhabditis tropicalis</name>
    <dbReference type="NCBI Taxonomy" id="1561998"/>
    <lineage>
        <taxon>Eukaryota</taxon>
        <taxon>Metazoa</taxon>
        <taxon>Ecdysozoa</taxon>
        <taxon>Nematoda</taxon>
        <taxon>Chromadorea</taxon>
        <taxon>Rhabditida</taxon>
        <taxon>Rhabditina</taxon>
        <taxon>Rhabditomorpha</taxon>
        <taxon>Rhabditoidea</taxon>
        <taxon>Rhabditidae</taxon>
        <taxon>Peloderinae</taxon>
        <taxon>Caenorhabditis</taxon>
    </lineage>
</organism>
<dbReference type="eggNOG" id="ENOG502TJI0">
    <property type="taxonomic scope" value="Eukaryota"/>
</dbReference>
<dbReference type="AlphaFoldDB" id="A0A1I7T6M6"/>
<dbReference type="Proteomes" id="UP000095282">
    <property type="component" value="Unplaced"/>
</dbReference>
<keyword evidence="2" id="KW-1185">Reference proteome</keyword>
<keyword evidence="1" id="KW-1133">Transmembrane helix</keyword>
<feature type="transmembrane region" description="Helical" evidence="1">
    <location>
        <begin position="128"/>
        <end position="147"/>
    </location>
</feature>
<feature type="transmembrane region" description="Helical" evidence="1">
    <location>
        <begin position="342"/>
        <end position="362"/>
    </location>
</feature>
<dbReference type="Pfam" id="PF10327">
    <property type="entry name" value="7TM_GPCR_Sri"/>
    <property type="match status" value="2"/>
</dbReference>
<evidence type="ECO:0000256" key="1">
    <source>
        <dbReference type="SAM" id="Phobius"/>
    </source>
</evidence>
<proteinExistence type="predicted"/>
<feature type="transmembrane region" description="Helical" evidence="1">
    <location>
        <begin position="308"/>
        <end position="330"/>
    </location>
</feature>
<feature type="transmembrane region" description="Helical" evidence="1">
    <location>
        <begin position="92"/>
        <end position="116"/>
    </location>
</feature>
<evidence type="ECO:0000313" key="3">
    <source>
        <dbReference type="WBParaSite" id="Csp11.Scaffold522.g2920.t1"/>
    </source>
</evidence>
<keyword evidence="1" id="KW-0472">Membrane</keyword>
<dbReference type="PANTHER" id="PTHR45830:SF21">
    <property type="entry name" value="SERPENTINE RECEPTOR, CLASS H-RELATED"/>
    <property type="match status" value="1"/>
</dbReference>
<dbReference type="InterPro" id="IPR019429">
    <property type="entry name" value="7TM_GPCR_serpentine_rcpt_Sri"/>
</dbReference>
<reference evidence="3" key="1">
    <citation type="submission" date="2016-11" db="UniProtKB">
        <authorList>
            <consortium name="WormBaseParasite"/>
        </authorList>
    </citation>
    <scope>IDENTIFICATION</scope>
</reference>
<evidence type="ECO:0000313" key="2">
    <source>
        <dbReference type="Proteomes" id="UP000095282"/>
    </source>
</evidence>
<dbReference type="STRING" id="1561998.A0A1I7T6M6"/>
<sequence length="394" mass="45692">MEQRITQLIFKRSITDRNESSRISGRFPVTAQFFLLPDSFSLNLFLLFLLLGGFLTLIMFFVFMTGIFYIMKSLKTKMAKSTYKKHSDAVRSLQVQLITAIICIVPPGFVVFVVILEFGNAQILTEIAMAWYGTHAVLNMTSMMIFFPPFRKWMRKRYGNMTGKTIMLVLLVILVESLQQCFVVKHQILARIENKHVIPNWMRVFLRTVIVIVPFVTAVWFPSLGVSEDEKWRLIEENHREYLEDFKSLPSFALLPKSLNLSSFFLFLLIGSIIIIIIFFVFMIGIFNIMKLLKTKMAKSTYKKHSDAVRSLCIALLFFVLAGYMLLVILLEFENGQLLTEIGIALYGTHAMLNMTTLLIFFPPFRRWIRKRYEKITGKVQDKSKLSMVIVSQM</sequence>
<accession>A0A1I7T6M6</accession>
<keyword evidence="1" id="KW-0812">Transmembrane</keyword>